<dbReference type="InterPro" id="IPR036397">
    <property type="entry name" value="RNaseH_sf"/>
</dbReference>
<name>A0AAF0UF19_SOLVR</name>
<dbReference type="GO" id="GO:0003676">
    <property type="term" value="F:nucleic acid binding"/>
    <property type="evidence" value="ECO:0007669"/>
    <property type="project" value="InterPro"/>
</dbReference>
<dbReference type="Pfam" id="PF13456">
    <property type="entry name" value="RVT_3"/>
    <property type="match status" value="1"/>
</dbReference>
<protein>
    <recommendedName>
        <fullName evidence="1">RNase H type-1 domain-containing protein</fullName>
    </recommendedName>
</protein>
<feature type="domain" description="RNase H type-1" evidence="1">
    <location>
        <begin position="3"/>
        <end position="65"/>
    </location>
</feature>
<dbReference type="EMBL" id="CP133620">
    <property type="protein sequence ID" value="WMV44204.1"/>
    <property type="molecule type" value="Genomic_DNA"/>
</dbReference>
<evidence type="ECO:0000313" key="2">
    <source>
        <dbReference type="EMBL" id="WMV44204.1"/>
    </source>
</evidence>
<keyword evidence="3" id="KW-1185">Reference proteome</keyword>
<organism evidence="2 3">
    <name type="scientific">Solanum verrucosum</name>
    <dbReference type="NCBI Taxonomy" id="315347"/>
    <lineage>
        <taxon>Eukaryota</taxon>
        <taxon>Viridiplantae</taxon>
        <taxon>Streptophyta</taxon>
        <taxon>Embryophyta</taxon>
        <taxon>Tracheophyta</taxon>
        <taxon>Spermatophyta</taxon>
        <taxon>Magnoliopsida</taxon>
        <taxon>eudicotyledons</taxon>
        <taxon>Gunneridae</taxon>
        <taxon>Pentapetalae</taxon>
        <taxon>asterids</taxon>
        <taxon>lamiids</taxon>
        <taxon>Solanales</taxon>
        <taxon>Solanaceae</taxon>
        <taxon>Solanoideae</taxon>
        <taxon>Solaneae</taxon>
        <taxon>Solanum</taxon>
    </lineage>
</organism>
<dbReference type="InterPro" id="IPR012337">
    <property type="entry name" value="RNaseH-like_sf"/>
</dbReference>
<gene>
    <name evidence="2" type="ORF">MTR67_037589</name>
</gene>
<dbReference type="Proteomes" id="UP001234989">
    <property type="component" value="Chromosome 9"/>
</dbReference>
<reference evidence="2" key="1">
    <citation type="submission" date="2023-08" db="EMBL/GenBank/DDBJ databases">
        <title>A de novo genome assembly of Solanum verrucosum Schlechtendal, a Mexican diploid species geographically isolated from the other diploid A-genome species in potato relatives.</title>
        <authorList>
            <person name="Hosaka K."/>
        </authorList>
    </citation>
    <scope>NUCLEOTIDE SEQUENCE</scope>
    <source>
        <tissue evidence="2">Young leaves</tissue>
    </source>
</reference>
<evidence type="ECO:0000313" key="3">
    <source>
        <dbReference type="Proteomes" id="UP001234989"/>
    </source>
</evidence>
<evidence type="ECO:0000259" key="1">
    <source>
        <dbReference type="Pfam" id="PF13456"/>
    </source>
</evidence>
<accession>A0AAF0UF19</accession>
<dbReference type="SUPFAM" id="SSF53098">
    <property type="entry name" value="Ribonuclease H-like"/>
    <property type="match status" value="1"/>
</dbReference>
<dbReference type="InterPro" id="IPR002156">
    <property type="entry name" value="RNaseH_domain"/>
</dbReference>
<dbReference type="Gene3D" id="3.30.420.10">
    <property type="entry name" value="Ribonuclease H-like superfamily/Ribonuclease H"/>
    <property type="match status" value="1"/>
</dbReference>
<dbReference type="AlphaFoldDB" id="A0AAF0UF19"/>
<proteinExistence type="predicted"/>
<sequence length="88" mass="10306">MNSLHNMVIKTDSLTLKNIIQQIWRVPWEIAEIMDEIIREVQQQNVTVQYIFRDGNQMEDYLANIAIISTKKGIQKVCGVTNNRKVHH</sequence>
<dbReference type="GO" id="GO:0004523">
    <property type="term" value="F:RNA-DNA hybrid ribonuclease activity"/>
    <property type="evidence" value="ECO:0007669"/>
    <property type="project" value="InterPro"/>
</dbReference>